<sequence>MQKFNQKSNAASRYILFIVGLGLAFPISGLITKYIEILSNGNFVFPYAMPLIMLFITWGLYRLDGWGLSALGLNPSVRHLLYFPAGFIFSLLFYSITIILISLITGAPLSISPDPKVNTLYLLMGAYQLFASVLLEELVFRGYCFMKTKAITNVRTAQIIFALLFVVYHWFNKNLLGQPVVMMIFLVYITLGHLLFSTALLRSGSMYLSLGIHLGWNWTDIFIFGKTAGEKTMYITTYDSGSWFYFIVKQSVSIVVILFMIWLLQRLVKRRSTGPLQLSEQR</sequence>
<organism evidence="2 3">
    <name type="scientific">Chitinophaga solisilvae</name>
    <dbReference type="NCBI Taxonomy" id="1233460"/>
    <lineage>
        <taxon>Bacteria</taxon>
        <taxon>Pseudomonadati</taxon>
        <taxon>Bacteroidota</taxon>
        <taxon>Chitinophagia</taxon>
        <taxon>Chitinophagales</taxon>
        <taxon>Chitinophagaceae</taxon>
        <taxon>Chitinophaga</taxon>
    </lineage>
</organism>
<dbReference type="InterPro" id="IPR003675">
    <property type="entry name" value="Rce1/LyrA-like_dom"/>
</dbReference>
<keyword evidence="2" id="KW-0645">Protease</keyword>
<keyword evidence="2" id="KW-0482">Metalloprotease</keyword>
<dbReference type="GO" id="GO:0008237">
    <property type="term" value="F:metallopeptidase activity"/>
    <property type="evidence" value="ECO:0007669"/>
    <property type="project" value="UniProtKB-KW"/>
</dbReference>
<comment type="caution">
    <text evidence="2">The sequence shown here is derived from an EMBL/GenBank/DDBJ whole genome shotgun (WGS) entry which is preliminary data.</text>
</comment>
<dbReference type="GO" id="GO:0080120">
    <property type="term" value="P:CAAX-box protein maturation"/>
    <property type="evidence" value="ECO:0007669"/>
    <property type="project" value="UniProtKB-ARBA"/>
</dbReference>
<dbReference type="AlphaFoldDB" id="A0A433WF08"/>
<proteinExistence type="predicted"/>
<protein>
    <submittedName>
        <fullName evidence="2">CPBP family intramembrane metalloprotease</fullName>
    </submittedName>
</protein>
<reference evidence="2" key="1">
    <citation type="submission" date="2020-05" db="EMBL/GenBank/DDBJ databases">
        <title>Chitinophaga laudate sp. nov., isolated from a tropical peat swamp.</title>
        <authorList>
            <person name="Goh C.B.S."/>
            <person name="Lee M.S."/>
            <person name="Parimannan S."/>
            <person name="Pasbakhsh P."/>
            <person name="Yule C.M."/>
            <person name="Rajandas H."/>
            <person name="Loke S."/>
            <person name="Croft L."/>
            <person name="Tan J.B.L."/>
        </authorList>
    </citation>
    <scope>NUCLEOTIDE SEQUENCE</scope>
    <source>
        <strain evidence="2">Mgbs1</strain>
    </source>
</reference>
<dbReference type="Pfam" id="PF02517">
    <property type="entry name" value="Rce1-like"/>
    <property type="match status" value="1"/>
</dbReference>
<name>A0A433WF08_9BACT</name>
<dbReference type="PANTHER" id="PTHR39430">
    <property type="entry name" value="MEMBRANE-ASSOCIATED PROTEASE-RELATED"/>
    <property type="match status" value="1"/>
</dbReference>
<dbReference type="GO" id="GO:0004175">
    <property type="term" value="F:endopeptidase activity"/>
    <property type="evidence" value="ECO:0007669"/>
    <property type="project" value="UniProtKB-ARBA"/>
</dbReference>
<keyword evidence="3" id="KW-1185">Reference proteome</keyword>
<evidence type="ECO:0000313" key="2">
    <source>
        <dbReference type="EMBL" id="NSL85547.1"/>
    </source>
</evidence>
<accession>A0A433WF08</accession>
<keyword evidence="2" id="KW-0378">Hydrolase</keyword>
<dbReference type="OrthoDB" id="193898at2"/>
<dbReference type="EMBL" id="RIAR02000001">
    <property type="protein sequence ID" value="NSL85547.1"/>
    <property type="molecule type" value="Genomic_DNA"/>
</dbReference>
<evidence type="ECO:0000313" key="3">
    <source>
        <dbReference type="Proteomes" id="UP000281028"/>
    </source>
</evidence>
<gene>
    <name evidence="2" type="ORF">ECE50_001810</name>
</gene>
<dbReference type="PANTHER" id="PTHR39430:SF1">
    <property type="entry name" value="PROTEASE"/>
    <property type="match status" value="1"/>
</dbReference>
<evidence type="ECO:0000259" key="1">
    <source>
        <dbReference type="Pfam" id="PF02517"/>
    </source>
</evidence>
<dbReference type="Proteomes" id="UP000281028">
    <property type="component" value="Unassembled WGS sequence"/>
</dbReference>
<feature type="domain" description="CAAX prenyl protease 2/Lysostaphin resistance protein A-like" evidence="1">
    <location>
        <begin position="121"/>
        <end position="218"/>
    </location>
</feature>